<organism evidence="13 14">
    <name type="scientific">Vitrella brassicaformis (strain CCMP3155)</name>
    <dbReference type="NCBI Taxonomy" id="1169540"/>
    <lineage>
        <taxon>Eukaryota</taxon>
        <taxon>Sar</taxon>
        <taxon>Alveolata</taxon>
        <taxon>Colpodellida</taxon>
        <taxon>Vitrellaceae</taxon>
        <taxon>Vitrella</taxon>
    </lineage>
</organism>
<dbReference type="AlphaFoldDB" id="A0A0G4EMI4"/>
<keyword evidence="14" id="KW-1185">Reference proteome</keyword>
<dbReference type="InterPro" id="IPR036188">
    <property type="entry name" value="FAD/NAD-bd_sf"/>
</dbReference>
<evidence type="ECO:0000256" key="6">
    <source>
        <dbReference type="ARBA" id="ARBA00022827"/>
    </source>
</evidence>
<keyword evidence="8 11" id="KW-0350">Heme biosynthesis</keyword>
<comment type="catalytic activity">
    <reaction evidence="10 11">
        <text>protoporphyrinogen IX + 3 O2 = protoporphyrin IX + 3 H2O2</text>
        <dbReference type="Rhea" id="RHEA:25576"/>
        <dbReference type="ChEBI" id="CHEBI:15379"/>
        <dbReference type="ChEBI" id="CHEBI:16240"/>
        <dbReference type="ChEBI" id="CHEBI:57306"/>
        <dbReference type="ChEBI" id="CHEBI:57307"/>
        <dbReference type="EC" id="1.3.3.4"/>
    </reaction>
</comment>
<evidence type="ECO:0000313" key="13">
    <source>
        <dbReference type="EMBL" id="CEL98384.1"/>
    </source>
</evidence>
<dbReference type="InParanoid" id="A0A0G4EMI4"/>
<dbReference type="OrthoDB" id="419752at2759"/>
<keyword evidence="5 11" id="KW-0285">Flavoprotein</keyword>
<evidence type="ECO:0000313" key="14">
    <source>
        <dbReference type="Proteomes" id="UP000041254"/>
    </source>
</evidence>
<dbReference type="EMBL" id="CDMY01000269">
    <property type="protein sequence ID" value="CEL98384.1"/>
    <property type="molecule type" value="Genomic_DNA"/>
</dbReference>
<evidence type="ECO:0000256" key="3">
    <source>
        <dbReference type="ARBA" id="ARBA00010551"/>
    </source>
</evidence>
<dbReference type="InterPro" id="IPR004572">
    <property type="entry name" value="Protoporphyrinogen_oxidase"/>
</dbReference>
<dbReference type="Pfam" id="PF01593">
    <property type="entry name" value="Amino_oxidase"/>
    <property type="match status" value="1"/>
</dbReference>
<dbReference type="GO" id="GO:0004729">
    <property type="term" value="F:oxygen-dependent protoporphyrinogen oxidase activity"/>
    <property type="evidence" value="ECO:0007669"/>
    <property type="project" value="UniProtKB-UniRule"/>
</dbReference>
<comment type="pathway">
    <text evidence="2 11">Porphyrin-containing compound metabolism; protoporphyrin-IX biosynthesis; protoporphyrin-IX from protoporphyrinogen-IX: step 1/1.</text>
</comment>
<dbReference type="InterPro" id="IPR050464">
    <property type="entry name" value="Zeta_carotene_desat/Oxidored"/>
</dbReference>
<dbReference type="PANTHER" id="PTHR42923">
    <property type="entry name" value="PROTOPORPHYRINOGEN OXIDASE"/>
    <property type="match status" value="1"/>
</dbReference>
<evidence type="ECO:0000256" key="11">
    <source>
        <dbReference type="RuleBase" id="RU367069"/>
    </source>
</evidence>
<comment type="function">
    <text evidence="1 11">Catalyzes the 6-electron oxidation of protoporphyrinogen-IX to form protoporphyrin-IX.</text>
</comment>
<dbReference type="Gene3D" id="3.50.50.60">
    <property type="entry name" value="FAD/NAD(P)-binding domain"/>
    <property type="match status" value="1"/>
</dbReference>
<accession>A0A0G4EMI4</accession>
<dbReference type="GO" id="GO:0005743">
    <property type="term" value="C:mitochondrial inner membrane"/>
    <property type="evidence" value="ECO:0007669"/>
    <property type="project" value="UniProtKB-SubCell"/>
</dbReference>
<proteinExistence type="inferred from homology"/>
<evidence type="ECO:0000256" key="10">
    <source>
        <dbReference type="ARBA" id="ARBA00047554"/>
    </source>
</evidence>
<comment type="similarity">
    <text evidence="3 11">Belongs to the protoporphyrinogen/coproporphyrinogen oxidase family. Protoporphyrinogen oxidase subfamily.</text>
</comment>
<evidence type="ECO:0000256" key="2">
    <source>
        <dbReference type="ARBA" id="ARBA00005073"/>
    </source>
</evidence>
<keyword evidence="7 11" id="KW-0560">Oxidoreductase</keyword>
<name>A0A0G4EMI4_VITBC</name>
<dbReference type="Proteomes" id="UP000041254">
    <property type="component" value="Unassembled WGS sequence"/>
</dbReference>
<dbReference type="VEuPathDB" id="CryptoDB:Vbra_22920"/>
<dbReference type="OMA" id="FINTHFV"/>
<comment type="cofactor">
    <cofactor evidence="11">
        <name>FAD</name>
        <dbReference type="ChEBI" id="CHEBI:57692"/>
    </cofactor>
    <text evidence="11">Binds 1 FAD per subunit.</text>
</comment>
<keyword evidence="6 11" id="KW-0274">FAD</keyword>
<keyword evidence="9 11" id="KW-0627">Porphyrin biosynthesis</keyword>
<dbReference type="GO" id="GO:0006782">
    <property type="term" value="P:protoporphyrinogen IX biosynthetic process"/>
    <property type="evidence" value="ECO:0007669"/>
    <property type="project" value="UniProtKB-UniRule"/>
</dbReference>
<dbReference type="PANTHER" id="PTHR42923:SF3">
    <property type="entry name" value="PROTOPORPHYRINOGEN OXIDASE"/>
    <property type="match status" value="1"/>
</dbReference>
<sequence>MSRTPHFCVIGGGVAGLVTTYLLRCGLPQAALTLVEGSSRWGGWVQTEMKGSFLFEQGPRFFTLTKGGRELLGLLKMLGAGMLVIPGSSKSKGNDRFLHINGKIRRVPSRLDLLRYGPALLREMFVPPGNAEDESVYDFAVRRVGRRTTDDLIVPYCRALLGGDARQMSTRSHFPRLWFLERRRGSLMRALLFPRRGDFVYASKDSWLDIPPWDPLNQAVQYEGGRTFTLHEGCEALIRVLVQALKEADGYRGTPTITPTTTDAPTPFLELRTDARVAAMRPTGEKVEVSFADSSGGPPILADHVIAAIPPDDLAAVLRHSQFDGVIADGDGTTVCGLLDSFVAAHESAVVVNLGYNKPVLDKRFRGLGYACPPSVHPHLLGVFWDSNIFPNLNVTKMMTRIGVWLRVRRGSEAGDGEVGGGGGGGGVSSIEDGVREAVKVCRSHLRIDTLPDETSARWCEKAFPIYPVGFHERLIALHRHRAQHMPWLDVAGTSYHGATIADTVSDARVLTDTLIRRYGDFPVVDEETEGDWMARGYLGLTIDPLSVLESFRAQAQQDRQRADRP</sequence>
<evidence type="ECO:0000256" key="9">
    <source>
        <dbReference type="ARBA" id="ARBA00023244"/>
    </source>
</evidence>
<evidence type="ECO:0000256" key="4">
    <source>
        <dbReference type="ARBA" id="ARBA00012867"/>
    </source>
</evidence>
<evidence type="ECO:0000256" key="5">
    <source>
        <dbReference type="ARBA" id="ARBA00022630"/>
    </source>
</evidence>
<dbReference type="UniPathway" id="UPA00251">
    <property type="reaction ID" value="UER00324"/>
</dbReference>
<reference evidence="13 14" key="1">
    <citation type="submission" date="2014-11" db="EMBL/GenBank/DDBJ databases">
        <authorList>
            <person name="Zhu J."/>
            <person name="Qi W."/>
            <person name="Song R."/>
        </authorList>
    </citation>
    <scope>NUCLEOTIDE SEQUENCE [LARGE SCALE GENOMIC DNA]</scope>
</reference>
<dbReference type="STRING" id="1169540.A0A0G4EMI4"/>
<dbReference type="EC" id="1.3.3.4" evidence="4 11"/>
<evidence type="ECO:0000259" key="12">
    <source>
        <dbReference type="Pfam" id="PF01593"/>
    </source>
</evidence>
<protein>
    <recommendedName>
        <fullName evidence="4 11">Protoporphyrinogen oxidase</fullName>
        <ecNumber evidence="4 11">1.3.3.4</ecNumber>
    </recommendedName>
</protein>
<gene>
    <name evidence="13" type="ORF">Vbra_22920</name>
</gene>
<dbReference type="NCBIfam" id="TIGR00562">
    <property type="entry name" value="proto_IX_ox"/>
    <property type="match status" value="1"/>
</dbReference>
<evidence type="ECO:0000256" key="1">
    <source>
        <dbReference type="ARBA" id="ARBA00002600"/>
    </source>
</evidence>
<dbReference type="SUPFAM" id="SSF51905">
    <property type="entry name" value="FAD/NAD(P)-binding domain"/>
    <property type="match status" value="1"/>
</dbReference>
<feature type="domain" description="Amine oxidase" evidence="12">
    <location>
        <begin position="15"/>
        <end position="315"/>
    </location>
</feature>
<dbReference type="SUPFAM" id="SSF54373">
    <property type="entry name" value="FAD-linked reductases, C-terminal domain"/>
    <property type="match status" value="1"/>
</dbReference>
<evidence type="ECO:0000256" key="7">
    <source>
        <dbReference type="ARBA" id="ARBA00023002"/>
    </source>
</evidence>
<comment type="subcellular location">
    <subcellularLocation>
        <location evidence="11">Mitochondrion inner membrane</location>
    </subcellularLocation>
</comment>
<evidence type="ECO:0000256" key="8">
    <source>
        <dbReference type="ARBA" id="ARBA00023133"/>
    </source>
</evidence>
<dbReference type="InterPro" id="IPR002937">
    <property type="entry name" value="Amino_oxidase"/>
</dbReference>